<keyword evidence="7" id="KW-1185">Reference proteome</keyword>
<reference evidence="6 7" key="2">
    <citation type="journal article" date="2008" name="Nature">
        <title>The Phaeodactylum genome reveals the evolutionary history of diatom genomes.</title>
        <authorList>
            <person name="Bowler C."/>
            <person name="Allen A.E."/>
            <person name="Badger J.H."/>
            <person name="Grimwood J."/>
            <person name="Jabbari K."/>
            <person name="Kuo A."/>
            <person name="Maheswari U."/>
            <person name="Martens C."/>
            <person name="Maumus F."/>
            <person name="Otillar R.P."/>
            <person name="Rayko E."/>
            <person name="Salamov A."/>
            <person name="Vandepoele K."/>
            <person name="Beszteri B."/>
            <person name="Gruber A."/>
            <person name="Heijde M."/>
            <person name="Katinka M."/>
            <person name="Mock T."/>
            <person name="Valentin K."/>
            <person name="Verret F."/>
            <person name="Berges J.A."/>
            <person name="Brownlee C."/>
            <person name="Cadoret J.P."/>
            <person name="Chiovitti A."/>
            <person name="Choi C.J."/>
            <person name="Coesel S."/>
            <person name="De Martino A."/>
            <person name="Detter J.C."/>
            <person name="Durkin C."/>
            <person name="Falciatore A."/>
            <person name="Fournet J."/>
            <person name="Haruta M."/>
            <person name="Huysman M.J."/>
            <person name="Jenkins B.D."/>
            <person name="Jiroutova K."/>
            <person name="Jorgensen R.E."/>
            <person name="Joubert Y."/>
            <person name="Kaplan A."/>
            <person name="Kroger N."/>
            <person name="Kroth P.G."/>
            <person name="La Roche J."/>
            <person name="Lindquist E."/>
            <person name="Lommer M."/>
            <person name="Martin-Jezequel V."/>
            <person name="Lopez P.J."/>
            <person name="Lucas S."/>
            <person name="Mangogna M."/>
            <person name="McGinnis K."/>
            <person name="Medlin L.K."/>
            <person name="Montsant A."/>
            <person name="Oudot-Le Secq M.P."/>
            <person name="Napoli C."/>
            <person name="Obornik M."/>
            <person name="Parker M.S."/>
            <person name="Petit J.L."/>
            <person name="Porcel B.M."/>
            <person name="Poulsen N."/>
            <person name="Robison M."/>
            <person name="Rychlewski L."/>
            <person name="Rynearson T.A."/>
            <person name="Schmutz J."/>
            <person name="Shapiro H."/>
            <person name="Siaut M."/>
            <person name="Stanley M."/>
            <person name="Sussman M.R."/>
            <person name="Taylor A.R."/>
            <person name="Vardi A."/>
            <person name="von Dassow P."/>
            <person name="Vyverman W."/>
            <person name="Willis A."/>
            <person name="Wyrwicz L.S."/>
            <person name="Rokhsar D.S."/>
            <person name="Weissenbach J."/>
            <person name="Armbrust E.V."/>
            <person name="Green B.R."/>
            <person name="Van de Peer Y."/>
            <person name="Grigoriev I.V."/>
        </authorList>
    </citation>
    <scope>NUCLEOTIDE SEQUENCE [LARGE SCALE GENOMIC DNA]</scope>
    <source>
        <strain evidence="6 7">CCMP1335</strain>
    </source>
</reference>
<dbReference type="InterPro" id="IPR044748">
    <property type="entry name" value="Trm3/TARBP1_C"/>
</dbReference>
<dbReference type="InterPro" id="IPR045330">
    <property type="entry name" value="TRM3/TARBP1"/>
</dbReference>
<dbReference type="KEGG" id="tps:THAPSDRAFT_22808"/>
<feature type="compositionally biased region" description="Polar residues" evidence="4">
    <location>
        <begin position="87"/>
        <end position="100"/>
    </location>
</feature>
<dbReference type="eggNOG" id="KOG0839">
    <property type="taxonomic scope" value="Eukaryota"/>
</dbReference>
<dbReference type="PANTHER" id="PTHR12029:SF11">
    <property type="entry name" value="METHYLTRANSFERASE TARBP1-RELATED"/>
    <property type="match status" value="1"/>
</dbReference>
<dbReference type="PANTHER" id="PTHR12029">
    <property type="entry name" value="RNA METHYLTRANSFERASE"/>
    <property type="match status" value="1"/>
</dbReference>
<dbReference type="InterPro" id="IPR016024">
    <property type="entry name" value="ARM-type_fold"/>
</dbReference>
<dbReference type="GO" id="GO:0030488">
    <property type="term" value="P:tRNA methylation"/>
    <property type="evidence" value="ECO:0000318"/>
    <property type="project" value="GO_Central"/>
</dbReference>
<dbReference type="InterPro" id="IPR029026">
    <property type="entry name" value="tRNA_m1G_MTases_N"/>
</dbReference>
<keyword evidence="3" id="KW-0175">Coiled coil</keyword>
<feature type="compositionally biased region" description="Low complexity" evidence="4">
    <location>
        <begin position="40"/>
        <end position="53"/>
    </location>
</feature>
<feature type="coiled-coil region" evidence="3">
    <location>
        <begin position="1736"/>
        <end position="1763"/>
    </location>
</feature>
<evidence type="ECO:0000256" key="1">
    <source>
        <dbReference type="ARBA" id="ARBA00022603"/>
    </source>
</evidence>
<dbReference type="PaxDb" id="35128-Thaps22808"/>
<evidence type="ECO:0000313" key="7">
    <source>
        <dbReference type="Proteomes" id="UP000001449"/>
    </source>
</evidence>
<dbReference type="Pfam" id="PF00588">
    <property type="entry name" value="SpoU_methylase"/>
    <property type="match status" value="1"/>
</dbReference>
<evidence type="ECO:0000259" key="5">
    <source>
        <dbReference type="Pfam" id="PF00588"/>
    </source>
</evidence>
<dbReference type="STRING" id="35128.B8C392"/>
<dbReference type="InterPro" id="IPR029028">
    <property type="entry name" value="Alpha/beta_knot_MTases"/>
</dbReference>
<evidence type="ECO:0000256" key="2">
    <source>
        <dbReference type="ARBA" id="ARBA00022679"/>
    </source>
</evidence>
<dbReference type="SUPFAM" id="SSF75217">
    <property type="entry name" value="alpha/beta knot"/>
    <property type="match status" value="1"/>
</dbReference>
<dbReference type="Proteomes" id="UP000001449">
    <property type="component" value="Chromosome 5"/>
</dbReference>
<dbReference type="SUPFAM" id="SSF48371">
    <property type="entry name" value="ARM repeat"/>
    <property type="match status" value="1"/>
</dbReference>
<dbReference type="RefSeq" id="XP_002290769.1">
    <property type="nucleotide sequence ID" value="XM_002290733.1"/>
</dbReference>
<organism evidence="6 7">
    <name type="scientific">Thalassiosira pseudonana</name>
    <name type="common">Marine diatom</name>
    <name type="synonym">Cyclotella nana</name>
    <dbReference type="NCBI Taxonomy" id="35128"/>
    <lineage>
        <taxon>Eukaryota</taxon>
        <taxon>Sar</taxon>
        <taxon>Stramenopiles</taxon>
        <taxon>Ochrophyta</taxon>
        <taxon>Bacillariophyta</taxon>
        <taxon>Coscinodiscophyceae</taxon>
        <taxon>Thalassiosirophycidae</taxon>
        <taxon>Thalassiosirales</taxon>
        <taxon>Thalassiosiraceae</taxon>
        <taxon>Thalassiosira</taxon>
    </lineage>
</organism>
<protein>
    <recommendedName>
        <fullName evidence="5">tRNA/rRNA methyltransferase SpoU type domain-containing protein</fullName>
    </recommendedName>
</protein>
<dbReference type="GO" id="GO:0016423">
    <property type="term" value="F:tRNA (guanine) methyltransferase activity"/>
    <property type="evidence" value="ECO:0000318"/>
    <property type="project" value="GO_Central"/>
</dbReference>
<gene>
    <name evidence="6" type="ORF">THAPSDRAFT_22808</name>
</gene>
<evidence type="ECO:0000256" key="3">
    <source>
        <dbReference type="SAM" id="Coils"/>
    </source>
</evidence>
<dbReference type="HOGENOM" id="CLU_234866_0_0_1"/>
<keyword evidence="2" id="KW-0808">Transferase</keyword>
<dbReference type="Gene3D" id="3.40.1280.10">
    <property type="match status" value="1"/>
</dbReference>
<feature type="domain" description="tRNA/rRNA methyltransferase SpoU type" evidence="5">
    <location>
        <begin position="1793"/>
        <end position="1934"/>
    </location>
</feature>
<dbReference type="InterPro" id="IPR001537">
    <property type="entry name" value="SpoU_MeTrfase"/>
</dbReference>
<sequence length="1947" mass="214489">MAESIQQCKSDLVLLLDQSTSLLHHVVGVDWRAIISASATPSASSVQETSSSTVNQDEESDDDSDDGDMFGMMGFDSDEEDDKPAASGTSSAAVEDSTTPEYYEDEEDDEEEATLLKRASSVHAALLLSLKSLKNGADGRKMVQDLVQATLATSTSDASGQDEAWADLTTLLSFVLSPSASTTPPESFRGSAGRWSKVCLTNSLLVIQYLLHLNGQSSSSRGAEKTLEGWNDVLLPLFFGNDGRKTDVDSSISLLVKSDCLREALLSVGSLASSPPNTTLVEQCKLTCKLCFRSLEQAAYSPKITFRQKKIVVTCQVLLRLHDDINKLSKNADVVEPTKVVRDALHQSTLIIMRGVCYETVYNIKGGSEDEVVQSPLLSLEALRPITGMLLPKLYESSENKQMTRKGAMVVADKHAVELWSELLIMISPYSTSLIGDDMIGKENDGENRRRRCKSWNYTAPMAATSMLCILLPKFREMELPIVSIGVGTNGSSEWNVNERLCCRPAYQSSLWKLIRGCLGRCGDSNNFKGDSRGEGGDAGGRGSSLLSRGKGYDNDEELESFDSFTMDQLLRRRAAHILRLLVEYERECTLKAKGKQRGDKEGNIDDTWMKYVLVFEMLEMEIELHLVDQVWETMTELASQVTAKVNGGESGSEVLSRLPKLDWDDISSLLSRVLLSDMPTLRKLALYRFLNGQAGVEVKAPIQDISTKDGTDDTTQDTMYMKKPKSKYKIKKDTGSGASSESASLSVVSVKFVLEVVMRCFDTLLGTKVGTNMQLEDDGHLKSESVTPLLQSFISNYVVTLATMGEGNDRLSEFVRGVFSPLLIENCKTRSVVVFYRAVASALESVSSANGKSDAFVTLDPELVQSTIRSMTAVFSSGGAPRSLQEGLKQDFALALKHTLPWKIPDVSIVLQILGMYPPNETMPAIEGALQTRGESQSIARNALSCWLRGLGDGAFASNAASACTSAFVLGQLLPFGEVDINAGIDKSEREMAMAICTLCCLTGIAASELLWPAVFKGLQIQPAAVCASPGFSKAYRSMLLLEFGCREGAISGLGNGDIVMDKAQQMMPPPPNIEMVLCNAVNFVLEQVMAVSTKLIGTVSEVGNRASGANRSSTSNNVSSIVATFIGQLLVLHQSFPSSNSLSSAVNEMLQKTITSLVDTSSDDTADDVKNLTLLYAALSCGAEFSGDTEESIRTSQRIINMEFALPQGTKMKKEAKQAFRSVFQYAKWGSLSLMIPMITTEQENSRDLYEQILRSASDSVNATPVIALPPLFNVVVSTGKQIVKLNEEDNASSLLSSLHTIIETLFAVLEEDTTSSTWMAMLNELCSLIFDPKLLEMEYNTSYVKGDLDAMPIFKAFERMLKMAGMTKPHICKAAVGRISMAWLGYGDEDIGVCAVPYRSRIVDLLLYKEIKLDENSANQTTEDFSESLPNRTDSASITRGFVLVFLSKLPSPDAMSEVGLKELVNPIIVQLLDICSVEPARGKPFISGSEEYCRMTRSWQALCLLSRFITDDIAEYVAERVFRGMSNNTHGPLRYFIEVFTIQCTRMHPRVFGEFYIREINRKDLPLQYVSSLMVIGGNVIVGRYNSDFLSSKQRIKEVLCGVIPWLSSTQGFSRAISQLLVYKLIPLIVDVNAGDCGKIADSTRDEDVLRGIYSFLQMNNEMERLRKKQQHFFDTYDVDSTCTAEGLLSIPIDDGEEACPLHMIDSIKDCLAEVYKEVHGSDIDNVPYKQMEELLIDAEQAINIEADTEEELVNFQRKIMPLDALNLSIKSMHEQKLFNAAGKKKQQLVVCATLVDKVPNLAGLARTSEIFAAQTLVIPNLLVKKQDDFKSISASANDWIDMEECKEEDLLKWLYKKKAEGFTIVGLEQTSSSKCITKTKFPEKTVLLLGKEKEGIPVQYLSAVDTCIEIPQLGIIRSLNVHVTGALAIWKYTEQMMRRTRR</sequence>
<dbReference type="GeneID" id="7448152"/>
<proteinExistence type="predicted"/>
<accession>B8C392</accession>
<evidence type="ECO:0000256" key="4">
    <source>
        <dbReference type="SAM" id="MobiDB-lite"/>
    </source>
</evidence>
<dbReference type="InParanoid" id="B8C392"/>
<keyword evidence="1" id="KW-0489">Methyltransferase</keyword>
<dbReference type="EMBL" id="CM000642">
    <property type="protein sequence ID" value="EED92521.1"/>
    <property type="molecule type" value="Genomic_DNA"/>
</dbReference>
<feature type="region of interest" description="Disordered" evidence="4">
    <location>
        <begin position="530"/>
        <end position="549"/>
    </location>
</feature>
<dbReference type="GO" id="GO:0003723">
    <property type="term" value="F:RNA binding"/>
    <property type="evidence" value="ECO:0007669"/>
    <property type="project" value="InterPro"/>
</dbReference>
<feature type="region of interest" description="Disordered" evidence="4">
    <location>
        <begin position="40"/>
        <end position="110"/>
    </location>
</feature>
<dbReference type="OMA" id="VFQYAKW"/>
<dbReference type="CDD" id="cd18091">
    <property type="entry name" value="SpoU-like_TRM3-like"/>
    <property type="match status" value="1"/>
</dbReference>
<name>B8C392_THAPS</name>
<evidence type="ECO:0000313" key="6">
    <source>
        <dbReference type="EMBL" id="EED92521.1"/>
    </source>
</evidence>
<feature type="compositionally biased region" description="Acidic residues" evidence="4">
    <location>
        <begin position="56"/>
        <end position="68"/>
    </location>
</feature>
<reference evidence="6 7" key="1">
    <citation type="journal article" date="2004" name="Science">
        <title>The genome of the diatom Thalassiosira pseudonana: ecology, evolution, and metabolism.</title>
        <authorList>
            <person name="Armbrust E.V."/>
            <person name="Berges J.A."/>
            <person name="Bowler C."/>
            <person name="Green B.R."/>
            <person name="Martinez D."/>
            <person name="Putnam N.H."/>
            <person name="Zhou S."/>
            <person name="Allen A.E."/>
            <person name="Apt K.E."/>
            <person name="Bechner M."/>
            <person name="Brzezinski M.A."/>
            <person name="Chaal B.K."/>
            <person name="Chiovitti A."/>
            <person name="Davis A.K."/>
            <person name="Demarest M.S."/>
            <person name="Detter J.C."/>
            <person name="Glavina T."/>
            <person name="Goodstein D."/>
            <person name="Hadi M.Z."/>
            <person name="Hellsten U."/>
            <person name="Hildebrand M."/>
            <person name="Jenkins B.D."/>
            <person name="Jurka J."/>
            <person name="Kapitonov V.V."/>
            <person name="Kroger N."/>
            <person name="Lau W.W."/>
            <person name="Lane T.W."/>
            <person name="Larimer F.W."/>
            <person name="Lippmeier J.C."/>
            <person name="Lucas S."/>
            <person name="Medina M."/>
            <person name="Montsant A."/>
            <person name="Obornik M."/>
            <person name="Parker M.S."/>
            <person name="Palenik B."/>
            <person name="Pazour G.J."/>
            <person name="Richardson P.M."/>
            <person name="Rynearson T.A."/>
            <person name="Saito M.A."/>
            <person name="Schwartz D.C."/>
            <person name="Thamatrakoln K."/>
            <person name="Valentin K."/>
            <person name="Vardi A."/>
            <person name="Wilkerson F.P."/>
            <person name="Rokhsar D.S."/>
        </authorList>
    </citation>
    <scope>NUCLEOTIDE SEQUENCE [LARGE SCALE GENOMIC DNA]</scope>
    <source>
        <strain evidence="6 7">CCMP1335</strain>
    </source>
</reference>